<evidence type="ECO:0000313" key="11">
    <source>
        <dbReference type="Proteomes" id="UP001176521"/>
    </source>
</evidence>
<proteinExistence type="inferred from homology"/>
<keyword evidence="6" id="KW-0687">Ribonucleoprotein</keyword>
<dbReference type="PANTHER" id="PTHR13124">
    <property type="entry name" value="39S RIBOSOMAL PROTEIN L46, MITOCHONDRIAL PRECURSOR-RELATED"/>
    <property type="match status" value="1"/>
</dbReference>
<feature type="region of interest" description="Disordered" evidence="8">
    <location>
        <begin position="198"/>
        <end position="245"/>
    </location>
</feature>
<feature type="compositionally biased region" description="Polar residues" evidence="8">
    <location>
        <begin position="53"/>
        <end position="63"/>
    </location>
</feature>
<evidence type="ECO:0000256" key="2">
    <source>
        <dbReference type="ARBA" id="ARBA00009070"/>
    </source>
</evidence>
<evidence type="ECO:0000256" key="7">
    <source>
        <dbReference type="ARBA" id="ARBA00035190"/>
    </source>
</evidence>
<organism evidence="10 11">
    <name type="scientific">Tilletia horrida</name>
    <dbReference type="NCBI Taxonomy" id="155126"/>
    <lineage>
        <taxon>Eukaryota</taxon>
        <taxon>Fungi</taxon>
        <taxon>Dikarya</taxon>
        <taxon>Basidiomycota</taxon>
        <taxon>Ustilaginomycotina</taxon>
        <taxon>Exobasidiomycetes</taxon>
        <taxon>Tilletiales</taxon>
        <taxon>Tilletiaceae</taxon>
        <taxon>Tilletia</taxon>
    </lineage>
</organism>
<keyword evidence="11" id="KW-1185">Reference proteome</keyword>
<gene>
    <name evidence="10" type="ORF">OC842_006783</name>
</gene>
<name>A0AAN6G6K8_9BASI</name>
<feature type="domain" description="Large ribosomal subunit protein mL46 N-terminal" evidence="9">
    <location>
        <begin position="124"/>
        <end position="240"/>
    </location>
</feature>
<dbReference type="GO" id="GO:0003735">
    <property type="term" value="F:structural constituent of ribosome"/>
    <property type="evidence" value="ECO:0007669"/>
    <property type="project" value="InterPro"/>
</dbReference>
<evidence type="ECO:0000313" key="10">
    <source>
        <dbReference type="EMBL" id="KAK0521424.1"/>
    </source>
</evidence>
<dbReference type="InterPro" id="IPR040008">
    <property type="entry name" value="Ribosomal_mL46"/>
</dbReference>
<dbReference type="InterPro" id="IPR033650">
    <property type="entry name" value="Ribosomal_mL46_NUDIX"/>
</dbReference>
<evidence type="ECO:0000256" key="1">
    <source>
        <dbReference type="ARBA" id="ARBA00004173"/>
    </source>
</evidence>
<evidence type="ECO:0000256" key="3">
    <source>
        <dbReference type="ARBA" id="ARBA00022946"/>
    </source>
</evidence>
<dbReference type="Proteomes" id="UP001176521">
    <property type="component" value="Unassembled WGS sequence"/>
</dbReference>
<feature type="compositionally biased region" description="Low complexity" evidence="8">
    <location>
        <begin position="42"/>
        <end position="52"/>
    </location>
</feature>
<reference evidence="10" key="1">
    <citation type="journal article" date="2023" name="PhytoFront">
        <title>Draft Genome Resources of Seven Strains of Tilletia horrida, Causal Agent of Kernel Smut of Rice.</title>
        <authorList>
            <person name="Khanal S."/>
            <person name="Antony Babu S."/>
            <person name="Zhou X.G."/>
        </authorList>
    </citation>
    <scope>NUCLEOTIDE SEQUENCE</scope>
    <source>
        <strain evidence="10">TX3</strain>
    </source>
</reference>
<dbReference type="InterPro" id="IPR021757">
    <property type="entry name" value="Ribosomal_mL46_N"/>
</dbReference>
<sequence length="389" mass="41568">MAALFPLRSAAAAVASKTTASGLSRRIAAASSPRWTATPTMSEGSSSSGSSSRRTFATISNDSAPPPNESPAQTQAREATEDTGSQEEVAAVQAEVAAAVSEAVDDAIAAAPLRAQLQPSSSHAINASLVISRPPLLLREPGEFERAFYAYNAKLKAALAQPFPRDFYFKKGSTAEQRFDDAEARRLGALQKGDTDPLSFIASSSSSSSASASSSSSEGASEKNPDAELYSTLPRTTEADKQNDIKSLNRKLDRTLYLLTRKGTDGHGKEDDDAAWTFPTRRVARTGPAKENLHQAAQNAVQTQLGDNIDVWLVSNLPIGVTKPASESDPKTYYMQAHVLSGNVASEDAEGPVEHAWLTREEIEERLTKAKQDPAAAGSWEQIRDFLRA</sequence>
<evidence type="ECO:0000256" key="5">
    <source>
        <dbReference type="ARBA" id="ARBA00023128"/>
    </source>
</evidence>
<evidence type="ECO:0000259" key="9">
    <source>
        <dbReference type="Pfam" id="PF11788"/>
    </source>
</evidence>
<dbReference type="EMBL" id="JAPDMQ010000673">
    <property type="protein sequence ID" value="KAK0521424.1"/>
    <property type="molecule type" value="Genomic_DNA"/>
</dbReference>
<dbReference type="CDD" id="cd04661">
    <property type="entry name" value="NUDIX_MRP_L46"/>
    <property type="match status" value="1"/>
</dbReference>
<dbReference type="Gene3D" id="3.90.79.10">
    <property type="entry name" value="Nucleoside Triphosphate Pyrophosphohydrolase"/>
    <property type="match status" value="1"/>
</dbReference>
<accession>A0AAN6G6K8</accession>
<comment type="similarity">
    <text evidence="2">Belongs to the mitochondrion-specific ribosomal protein mL46 family.</text>
</comment>
<evidence type="ECO:0000256" key="8">
    <source>
        <dbReference type="SAM" id="MobiDB-lite"/>
    </source>
</evidence>
<dbReference type="PANTHER" id="PTHR13124:SF12">
    <property type="entry name" value="LARGE RIBOSOMAL SUBUNIT PROTEIN ML46"/>
    <property type="match status" value="1"/>
</dbReference>
<feature type="compositionally biased region" description="Low complexity" evidence="8">
    <location>
        <begin position="202"/>
        <end position="217"/>
    </location>
</feature>
<keyword evidence="3" id="KW-0809">Transit peptide</keyword>
<keyword evidence="5" id="KW-0496">Mitochondrion</keyword>
<keyword evidence="4" id="KW-0689">Ribosomal protein</keyword>
<feature type="region of interest" description="Disordered" evidence="8">
    <location>
        <begin position="16"/>
        <end position="88"/>
    </location>
</feature>
<comment type="subcellular location">
    <subcellularLocation>
        <location evidence="1">Mitochondrion</location>
    </subcellularLocation>
</comment>
<dbReference type="AlphaFoldDB" id="A0AAN6G6K8"/>
<dbReference type="Pfam" id="PF11788">
    <property type="entry name" value="MRP-L46"/>
    <property type="match status" value="1"/>
</dbReference>
<evidence type="ECO:0000256" key="4">
    <source>
        <dbReference type="ARBA" id="ARBA00022980"/>
    </source>
</evidence>
<comment type="caution">
    <text evidence="10">The sequence shown here is derived from an EMBL/GenBank/DDBJ whole genome shotgun (WGS) entry which is preliminary data.</text>
</comment>
<evidence type="ECO:0000256" key="6">
    <source>
        <dbReference type="ARBA" id="ARBA00023274"/>
    </source>
</evidence>
<protein>
    <recommendedName>
        <fullName evidence="7">Large ribosomal subunit protein mL46</fullName>
    </recommendedName>
</protein>
<dbReference type="GO" id="GO:0005762">
    <property type="term" value="C:mitochondrial large ribosomal subunit"/>
    <property type="evidence" value="ECO:0007669"/>
    <property type="project" value="TreeGrafter"/>
</dbReference>